<dbReference type="AlphaFoldDB" id="A0A0G4H871"/>
<dbReference type="EMBL" id="CDMZ01001983">
    <property type="protein sequence ID" value="CEM40102.1"/>
    <property type="molecule type" value="Genomic_DNA"/>
</dbReference>
<feature type="region of interest" description="Disordered" evidence="1">
    <location>
        <begin position="792"/>
        <end position="825"/>
    </location>
</feature>
<reference evidence="2" key="1">
    <citation type="submission" date="2014-11" db="EMBL/GenBank/DDBJ databases">
        <authorList>
            <person name="Otto D Thomas"/>
            <person name="Naeem Raeece"/>
        </authorList>
    </citation>
    <scope>NUCLEOTIDE SEQUENCE</scope>
</reference>
<feature type="region of interest" description="Disordered" evidence="1">
    <location>
        <begin position="29"/>
        <end position="48"/>
    </location>
</feature>
<evidence type="ECO:0000256" key="1">
    <source>
        <dbReference type="SAM" id="MobiDB-lite"/>
    </source>
</evidence>
<evidence type="ECO:0000313" key="2">
    <source>
        <dbReference type="EMBL" id="CEM40102.1"/>
    </source>
</evidence>
<accession>A0A0G4H871</accession>
<dbReference type="VEuPathDB" id="CryptoDB:Cvel_5866"/>
<feature type="region of interest" description="Disordered" evidence="1">
    <location>
        <begin position="950"/>
        <end position="989"/>
    </location>
</feature>
<feature type="region of interest" description="Disordered" evidence="1">
    <location>
        <begin position="123"/>
        <end position="145"/>
    </location>
</feature>
<protein>
    <submittedName>
        <fullName evidence="2">Uncharacterized protein</fullName>
    </submittedName>
</protein>
<gene>
    <name evidence="2" type="ORF">Cvel_5866</name>
</gene>
<name>A0A0G4H871_9ALVE</name>
<feature type="compositionally biased region" description="Low complexity" evidence="1">
    <location>
        <begin position="950"/>
        <end position="967"/>
    </location>
</feature>
<organism evidence="2">
    <name type="scientific">Chromera velia CCMP2878</name>
    <dbReference type="NCBI Taxonomy" id="1169474"/>
    <lineage>
        <taxon>Eukaryota</taxon>
        <taxon>Sar</taxon>
        <taxon>Alveolata</taxon>
        <taxon>Colpodellida</taxon>
        <taxon>Chromeraceae</taxon>
        <taxon>Chromera</taxon>
    </lineage>
</organism>
<feature type="region of interest" description="Disordered" evidence="1">
    <location>
        <begin position="753"/>
        <end position="777"/>
    </location>
</feature>
<sequence>MGDRQNVRLGEAFFRPRESVFAPAREVLNLKDGSGGDGAGTDRRNGRAAANAQVTVADPFAVPDGIQRHTAEAAEAQRAIGRQEIAGQKMNFIAKDAVDPSFLKNRAGNELSLEELAQAVSQPWDETGKRPEGLGMRGRRGDPQEMSAAQLRLAAERKEAAKRSQTGQSVSIVVECATGLEISQKENERDEWGKGVYGWRAFFDEEQRQSNECVSKKLMRPIKVSRPPTEEFEMTWQRRIPFNPLQKSEMNFDPVTQLSEQKGSAEHPNQKPSKLNLEDTRVVRRPIELPLSRPTYTTIHLPIEAEEDGSLGSELSVLFLLVEQVGPTPDRNLHFDRLVGWNCLKVEKLFPRTKREMHDQNMWNKYRGLLDHSYPRYYPDTKITPEIHRSNPVGEKLRAGKAEAKDMTPEDPYNENLLLPRDAMNPFRHFRGEMLFVRGEETTAILEGSCTVKHLLPTKEHPLGFVTVRLRSASKVKASEPRHRFLRSGGGRYFLEACMVRVPGEMEPKKDLHSVEYTTHRPWIKFNRNVFGPYFGRPARFGGFPMVEKVFFSPEIPLPSLRNPQKRDKLYLDILKFKPSQKTAEDAVKDPEVIGTACIPLTEDNRNMREHALMKFSGVGVDMVQKGRLGGSVRLRAVQDATYKDVQMPYWSKSDAEPFEKSLAFPVLDNLLANSARKITRWRDLSDAQIDLQRLEYAGRRDGGKSLLASDAFSHFKLGLQDHLKAQAKGKGKDEETGMLSLIHSHKDAEEYAASRQPGAWRIGVPRGPQGQRGTTRADRIEEYYQWASTLQENPESPLPPDDIPQYPHDGPSGQPQLALPGTAHPSFAPLAAHMLPTQIYGPPIVSHQHSRVSSLGLPVRPHSRVPSATQYPAVVAGGGHSRGPSYTFAQAPAEGGIQYVQMPSSYQYAPAASVPVPVPISGVSGAVDNSVVIYPIGSASGTVPVERPGSASAAVGLSGVSTGGLAPPQARGDARGWPGLSQSEFEPN</sequence>
<proteinExistence type="predicted"/>